<keyword evidence="2 7" id="KW-0349">Heme</keyword>
<evidence type="ECO:0000256" key="2">
    <source>
        <dbReference type="ARBA" id="ARBA00022617"/>
    </source>
</evidence>
<dbReference type="RefSeq" id="WP_329407936.1">
    <property type="nucleotide sequence ID" value="NZ_CP109441.1"/>
</dbReference>
<dbReference type="PRINTS" id="PR00385">
    <property type="entry name" value="P450"/>
</dbReference>
<dbReference type="Pfam" id="PF00067">
    <property type="entry name" value="p450"/>
    <property type="match status" value="1"/>
</dbReference>
<dbReference type="EMBL" id="CP109441">
    <property type="protein sequence ID" value="WUV44812.1"/>
    <property type="molecule type" value="Genomic_DNA"/>
</dbReference>
<dbReference type="PRINTS" id="PR00359">
    <property type="entry name" value="BP450"/>
</dbReference>
<dbReference type="PANTHER" id="PTHR46696:SF6">
    <property type="entry name" value="P450, PUTATIVE (EUROFUNG)-RELATED"/>
    <property type="match status" value="1"/>
</dbReference>
<evidence type="ECO:0000256" key="3">
    <source>
        <dbReference type="ARBA" id="ARBA00022723"/>
    </source>
</evidence>
<dbReference type="InterPro" id="IPR036396">
    <property type="entry name" value="Cyt_P450_sf"/>
</dbReference>
<dbReference type="InterPro" id="IPR017972">
    <property type="entry name" value="Cyt_P450_CS"/>
</dbReference>
<reference evidence="8" key="1">
    <citation type="submission" date="2022-10" db="EMBL/GenBank/DDBJ databases">
        <title>The complete genomes of actinobacterial strains from the NBC collection.</title>
        <authorList>
            <person name="Joergensen T.S."/>
            <person name="Alvarez Arevalo M."/>
            <person name="Sterndorff E.B."/>
            <person name="Faurdal D."/>
            <person name="Vuksanovic O."/>
            <person name="Mourched A.-S."/>
            <person name="Charusanti P."/>
            <person name="Shaw S."/>
            <person name="Blin K."/>
            <person name="Weber T."/>
        </authorList>
    </citation>
    <scope>NUCLEOTIDE SEQUENCE</scope>
    <source>
        <strain evidence="8">NBC_01482</strain>
    </source>
</reference>
<comment type="similarity">
    <text evidence="1 7">Belongs to the cytochrome P450 family.</text>
</comment>
<dbReference type="Proteomes" id="UP001432062">
    <property type="component" value="Chromosome"/>
</dbReference>
<keyword evidence="6 7" id="KW-0503">Monooxygenase</keyword>
<evidence type="ECO:0000256" key="6">
    <source>
        <dbReference type="ARBA" id="ARBA00023033"/>
    </source>
</evidence>
<organism evidence="8 9">
    <name type="scientific">Nocardia vinacea</name>
    <dbReference type="NCBI Taxonomy" id="96468"/>
    <lineage>
        <taxon>Bacteria</taxon>
        <taxon>Bacillati</taxon>
        <taxon>Actinomycetota</taxon>
        <taxon>Actinomycetes</taxon>
        <taxon>Mycobacteriales</taxon>
        <taxon>Nocardiaceae</taxon>
        <taxon>Nocardia</taxon>
    </lineage>
</organism>
<evidence type="ECO:0000256" key="4">
    <source>
        <dbReference type="ARBA" id="ARBA00023002"/>
    </source>
</evidence>
<keyword evidence="9" id="KW-1185">Reference proteome</keyword>
<evidence type="ECO:0000313" key="9">
    <source>
        <dbReference type="Proteomes" id="UP001432062"/>
    </source>
</evidence>
<keyword evidence="5 7" id="KW-0408">Iron</keyword>
<dbReference type="InterPro" id="IPR002397">
    <property type="entry name" value="Cyt_P450_B"/>
</dbReference>
<evidence type="ECO:0000256" key="7">
    <source>
        <dbReference type="RuleBase" id="RU000461"/>
    </source>
</evidence>
<keyword evidence="4 7" id="KW-0560">Oxidoreductase</keyword>
<accession>A0ABZ1YSF7</accession>
<evidence type="ECO:0000313" key="8">
    <source>
        <dbReference type="EMBL" id="WUV44812.1"/>
    </source>
</evidence>
<evidence type="ECO:0000256" key="1">
    <source>
        <dbReference type="ARBA" id="ARBA00010617"/>
    </source>
</evidence>
<dbReference type="PROSITE" id="PS00086">
    <property type="entry name" value="CYTOCHROME_P450"/>
    <property type="match status" value="1"/>
</dbReference>
<dbReference type="Gene3D" id="1.10.630.10">
    <property type="entry name" value="Cytochrome P450"/>
    <property type="match status" value="1"/>
</dbReference>
<dbReference type="PANTHER" id="PTHR46696">
    <property type="entry name" value="P450, PUTATIVE (EUROFUNG)-RELATED"/>
    <property type="match status" value="1"/>
</dbReference>
<dbReference type="InterPro" id="IPR001128">
    <property type="entry name" value="Cyt_P450"/>
</dbReference>
<protein>
    <submittedName>
        <fullName evidence="8">Cytochrome P450</fullName>
    </submittedName>
</protein>
<proteinExistence type="inferred from homology"/>
<name>A0ABZ1YSF7_9NOCA</name>
<gene>
    <name evidence="8" type="ORF">OG563_37630</name>
</gene>
<evidence type="ECO:0000256" key="5">
    <source>
        <dbReference type="ARBA" id="ARBA00023004"/>
    </source>
</evidence>
<keyword evidence="3 7" id="KW-0479">Metal-binding</keyword>
<dbReference type="SUPFAM" id="SSF48264">
    <property type="entry name" value="Cytochrome P450"/>
    <property type="match status" value="1"/>
</dbReference>
<sequence>MSDSSNGCPVQHMVGEDEHGQFDHHDPAFIANPWATYETLRSECPVLHSDRYDGYWLVTQYDDILAIIKDWETFTSSVVGTLLIPTGVSRTLPYLPLESDPPEHTRYRSYVRPVFSPRRVNAFAGQLAQLARELLAPMFERGEGNIPSEFSEHMSATTLATFVGLPPEDHELWVDLVHRAFEGNVRDEKAAQRASAEFRDYVTGLIARRREQRADDLISQLMDADADGRGLTDDEIFGFVLLLLVAGHETTASALSYAFWLFASRPDTIEFLREDRRRIPLAIEEIIRLSSPVSIFARNATKDVELRGQKIKKGDVVGMAFASANRDERHFDHAEEVRLDRTGNDHLGFGHGTHVCLGAPLARLELTSAINALLDADVDISLGGDIGWSGRGDVMSMKVVPVTFRPRVTS</sequence>